<dbReference type="CDD" id="cd01293">
    <property type="entry name" value="Bact_CD"/>
    <property type="match status" value="1"/>
</dbReference>
<protein>
    <submittedName>
        <fullName evidence="2">Cytosine deaminase</fullName>
    </submittedName>
</protein>
<dbReference type="SUPFAM" id="SSF51556">
    <property type="entry name" value="Metallo-dependent hydrolases"/>
    <property type="match status" value="1"/>
</dbReference>
<name>A0ABQ2YB34_9NEIS</name>
<dbReference type="NCBIfam" id="NF004636">
    <property type="entry name" value="PRK05985.1"/>
    <property type="match status" value="1"/>
</dbReference>
<evidence type="ECO:0000313" key="2">
    <source>
        <dbReference type="EMBL" id="GGX77540.1"/>
    </source>
</evidence>
<dbReference type="PANTHER" id="PTHR32027">
    <property type="entry name" value="CYTOSINE DEAMINASE"/>
    <property type="match status" value="1"/>
</dbReference>
<proteinExistence type="predicted"/>
<dbReference type="RefSeq" id="WP_189372116.1">
    <property type="nucleotide sequence ID" value="NZ_BMYW01000001.1"/>
</dbReference>
<dbReference type="Pfam" id="PF07969">
    <property type="entry name" value="Amidohydro_3"/>
    <property type="match status" value="1"/>
</dbReference>
<dbReference type="Gene3D" id="3.20.20.140">
    <property type="entry name" value="Metal-dependent hydrolases"/>
    <property type="match status" value="1"/>
</dbReference>
<dbReference type="InterPro" id="IPR052349">
    <property type="entry name" value="Metallo-hydrolase_Enzymes"/>
</dbReference>
<comment type="caution">
    <text evidence="2">The sequence shown here is derived from an EMBL/GenBank/DDBJ whole genome shotgun (WGS) entry which is preliminary data.</text>
</comment>
<dbReference type="InterPro" id="IPR013108">
    <property type="entry name" value="Amidohydro_3"/>
</dbReference>
<gene>
    <name evidence="2" type="ORF">GCM10011290_01100</name>
</gene>
<dbReference type="Proteomes" id="UP000600877">
    <property type="component" value="Unassembled WGS sequence"/>
</dbReference>
<dbReference type="InterPro" id="IPR011059">
    <property type="entry name" value="Metal-dep_hydrolase_composite"/>
</dbReference>
<dbReference type="Gene3D" id="2.30.40.10">
    <property type="entry name" value="Urease, subunit C, domain 1"/>
    <property type="match status" value="1"/>
</dbReference>
<dbReference type="InterPro" id="IPR032466">
    <property type="entry name" value="Metal_Hydrolase"/>
</dbReference>
<sequence length="402" mass="43152">MQNTLWLRNVRPYGGAAEDIEIVAGSIGARRPAANVPLAAGDLDGGGRLLTPPLVEAHTHLDKTLWSLPWQPHSAADNLRARIDNERRILCEQTVPIAARAGALLEHCIAQGTQLLRCHVDADPELGWSHIEAMLALRARYAGLVDIELVTFPQAGLVTRPGAAALMRRALEAGVEVVGGLDPCGIDGDPVAQLTQVFELAAEFDRGVDIHLHDGGELGLWQIARICDFTEQYRRQGRVMLSHAFCLGMLPWPKVAPLAARLAANGISVVTTAPADIGVPPFAELTTAGVTVCLGSDGIRDAWSPMGNGDMLERVMLQAYRFYERTDEGLRAAFDAGTVNGARAMGWADYGLAPGKPANFLLLPAETVGEAIALRPPQRTLIRHGRVIVRDGVLLDSLLALP</sequence>
<dbReference type="PANTHER" id="PTHR32027:SF9">
    <property type="entry name" value="BLL3847 PROTEIN"/>
    <property type="match status" value="1"/>
</dbReference>
<feature type="domain" description="Amidohydrolase 3" evidence="1">
    <location>
        <begin position="44"/>
        <end position="388"/>
    </location>
</feature>
<dbReference type="EMBL" id="BMYW01000001">
    <property type="protein sequence ID" value="GGX77540.1"/>
    <property type="molecule type" value="Genomic_DNA"/>
</dbReference>
<keyword evidence="3" id="KW-1185">Reference proteome</keyword>
<organism evidence="2 3">
    <name type="scientific">Vogesella alkaliphila</name>
    <dbReference type="NCBI Taxonomy" id="1193621"/>
    <lineage>
        <taxon>Bacteria</taxon>
        <taxon>Pseudomonadati</taxon>
        <taxon>Pseudomonadota</taxon>
        <taxon>Betaproteobacteria</taxon>
        <taxon>Neisseriales</taxon>
        <taxon>Chromobacteriaceae</taxon>
        <taxon>Vogesella</taxon>
    </lineage>
</organism>
<evidence type="ECO:0000259" key="1">
    <source>
        <dbReference type="Pfam" id="PF07969"/>
    </source>
</evidence>
<evidence type="ECO:0000313" key="3">
    <source>
        <dbReference type="Proteomes" id="UP000600877"/>
    </source>
</evidence>
<reference evidence="3" key="1">
    <citation type="journal article" date="2019" name="Int. J. Syst. Evol. Microbiol.">
        <title>The Global Catalogue of Microorganisms (GCM) 10K type strain sequencing project: providing services to taxonomists for standard genome sequencing and annotation.</title>
        <authorList>
            <consortium name="The Broad Institute Genomics Platform"/>
            <consortium name="The Broad Institute Genome Sequencing Center for Infectious Disease"/>
            <person name="Wu L."/>
            <person name="Ma J."/>
        </authorList>
    </citation>
    <scope>NUCLEOTIDE SEQUENCE [LARGE SCALE GENOMIC DNA]</scope>
    <source>
        <strain evidence="3">KCTC 32041</strain>
    </source>
</reference>
<accession>A0ABQ2YB34</accession>
<dbReference type="SUPFAM" id="SSF51338">
    <property type="entry name" value="Composite domain of metallo-dependent hydrolases"/>
    <property type="match status" value="1"/>
</dbReference>